<feature type="binding site" evidence="9 10">
    <location>
        <position position="131"/>
    </location>
    <ligand>
        <name>substrate</name>
    </ligand>
</feature>
<protein>
    <recommendedName>
        <fullName evidence="9">Pyridoxine/pyridoxamine 5'-phosphate oxidase</fullName>
        <ecNumber evidence="9">1.4.3.5</ecNumber>
    </recommendedName>
    <alternativeName>
        <fullName evidence="9">PNP/PMP oxidase</fullName>
        <shortName evidence="9">PNPOx</shortName>
    </alternativeName>
    <alternativeName>
        <fullName evidence="9">Pyridoxal 5'-phosphate synthase</fullName>
    </alternativeName>
</protein>
<dbReference type="eggNOG" id="COG0259">
    <property type="taxonomic scope" value="Bacteria"/>
</dbReference>
<evidence type="ECO:0000259" key="13">
    <source>
        <dbReference type="Pfam" id="PF10590"/>
    </source>
</evidence>
<evidence type="ECO:0000256" key="5">
    <source>
        <dbReference type="ARBA" id="ARBA00022630"/>
    </source>
</evidence>
<comment type="function">
    <text evidence="9">Catalyzes the oxidation of either pyridoxine 5'-phosphate (PNP) or pyridoxamine 5'-phosphate (PMP) into pyridoxal 5'-phosphate (PLP).</text>
</comment>
<feature type="binding site" evidence="9 10">
    <location>
        <position position="127"/>
    </location>
    <ligand>
        <name>substrate</name>
    </ligand>
</feature>
<dbReference type="Pfam" id="PF10590">
    <property type="entry name" value="PNP_phzG_C"/>
    <property type="match status" value="1"/>
</dbReference>
<evidence type="ECO:0000256" key="6">
    <source>
        <dbReference type="ARBA" id="ARBA00022643"/>
    </source>
</evidence>
<organism evidence="14 15">
    <name type="scientific">Pseudopedobacter saltans (strain ATCC 51119 / DSM 12145 / JCM 21818 / CCUG 39354 / LMG 10337 / NBRC 100064 / NCIMB 13643)</name>
    <name type="common">Pedobacter saltans</name>
    <dbReference type="NCBI Taxonomy" id="762903"/>
    <lineage>
        <taxon>Bacteria</taxon>
        <taxon>Pseudomonadati</taxon>
        <taxon>Bacteroidota</taxon>
        <taxon>Sphingobacteriia</taxon>
        <taxon>Sphingobacteriales</taxon>
        <taxon>Sphingobacteriaceae</taxon>
        <taxon>Pseudopedobacter</taxon>
    </lineage>
</organism>
<feature type="binding site" evidence="9 11">
    <location>
        <position position="189"/>
    </location>
    <ligand>
        <name>FMN</name>
        <dbReference type="ChEBI" id="CHEBI:58210"/>
    </ligand>
</feature>
<keyword evidence="5 9" id="KW-0285">Flavoprotein</keyword>
<reference evidence="14 15" key="1">
    <citation type="journal article" date="2011" name="Stand. Genomic Sci.">
        <title>Complete genome sequence of the gliding, heparinolytic Pedobacter saltans type strain (113).</title>
        <authorList>
            <person name="Liolios K."/>
            <person name="Sikorski J."/>
            <person name="Lu M."/>
            <person name="Nolan M."/>
            <person name="Lapidus A."/>
            <person name="Lucas S."/>
            <person name="Hammon N."/>
            <person name="Deshpande S."/>
            <person name="Cheng J.F."/>
            <person name="Tapia R."/>
            <person name="Han C."/>
            <person name="Goodwin L."/>
            <person name="Pitluck S."/>
            <person name="Huntemann M."/>
            <person name="Ivanova N."/>
            <person name="Pagani I."/>
            <person name="Mavromatis K."/>
            <person name="Ovchinikova G."/>
            <person name="Pati A."/>
            <person name="Chen A."/>
            <person name="Palaniappan K."/>
            <person name="Land M."/>
            <person name="Hauser L."/>
            <person name="Brambilla E.M."/>
            <person name="Kotsyurbenko O."/>
            <person name="Rohde M."/>
            <person name="Tindall B.J."/>
            <person name="Abt B."/>
            <person name="Goker M."/>
            <person name="Detter J.C."/>
            <person name="Woyke T."/>
            <person name="Bristow J."/>
            <person name="Eisen J.A."/>
            <person name="Markowitz V."/>
            <person name="Hugenholtz P."/>
            <person name="Klenk H.P."/>
            <person name="Kyrpides N.C."/>
        </authorList>
    </citation>
    <scope>NUCLEOTIDE SEQUENCE [LARGE SCALE GENOMIC DNA]</scope>
    <source>
        <strain evidence="15">ATCC 51119 / DSM 12145 / JCM 21818 / LMG 10337 / NBRC 100064 / NCIMB 13643</strain>
    </source>
</reference>
<evidence type="ECO:0000256" key="8">
    <source>
        <dbReference type="ARBA" id="ARBA00023096"/>
    </source>
</evidence>
<comment type="cofactor">
    <cofactor evidence="9 11">
        <name>FMN</name>
        <dbReference type="ChEBI" id="CHEBI:58210"/>
    </cofactor>
    <text evidence="9 11">Binds 1 FMN per subunit.</text>
</comment>
<evidence type="ECO:0000256" key="3">
    <source>
        <dbReference type="ARBA" id="ARBA00007301"/>
    </source>
</evidence>
<feature type="binding site" evidence="10">
    <location>
        <begin position="12"/>
        <end position="15"/>
    </location>
    <ligand>
        <name>substrate</name>
    </ligand>
</feature>
<feature type="binding site" evidence="9 11">
    <location>
        <position position="109"/>
    </location>
    <ligand>
        <name>FMN</name>
        <dbReference type="ChEBI" id="CHEBI:58210"/>
    </ligand>
</feature>
<feature type="domain" description="Pyridoxine 5'-phosphate oxidase dimerisation C-terminal" evidence="13">
    <location>
        <begin position="176"/>
        <end position="217"/>
    </location>
</feature>
<keyword evidence="15" id="KW-1185">Reference proteome</keyword>
<reference evidence="15" key="2">
    <citation type="submission" date="2011-02" db="EMBL/GenBank/DDBJ databases">
        <title>The complete genome of Pedobacter saltans DSM 12145.</title>
        <authorList>
            <consortium name="US DOE Joint Genome Institute (JGI-PGF)"/>
            <person name="Lucas S."/>
            <person name="Copeland A."/>
            <person name="Lapidus A."/>
            <person name="Bruce D."/>
            <person name="Goodwin L."/>
            <person name="Pitluck S."/>
            <person name="Kyrpides N."/>
            <person name="Mavromatis K."/>
            <person name="Pagani I."/>
            <person name="Ivanova N."/>
            <person name="Ovchinnikova G."/>
            <person name="Lu M."/>
            <person name="Detter J.C."/>
            <person name="Han C."/>
            <person name="Land M."/>
            <person name="Hauser L."/>
            <person name="Markowitz V."/>
            <person name="Cheng J.-F."/>
            <person name="Hugenholtz P."/>
            <person name="Woyke T."/>
            <person name="Wu D."/>
            <person name="Tindall B."/>
            <person name="Pomrenke H.G."/>
            <person name="Brambilla E."/>
            <person name="Klenk H.-P."/>
            <person name="Eisen J.A."/>
        </authorList>
    </citation>
    <scope>NUCLEOTIDE SEQUENCE [LARGE SCALE GENOMIC DNA]</scope>
    <source>
        <strain evidence="15">ATCC 51119 / DSM 12145 / JCM 21818 / LMG 10337 / NBRC 100064 / NCIMB 13643</strain>
    </source>
</reference>
<dbReference type="NCBIfam" id="TIGR00558">
    <property type="entry name" value="pdxH"/>
    <property type="match status" value="1"/>
</dbReference>
<feature type="binding site" evidence="9 10">
    <location>
        <position position="70"/>
    </location>
    <ligand>
        <name>substrate</name>
    </ligand>
</feature>
<evidence type="ECO:0000259" key="12">
    <source>
        <dbReference type="Pfam" id="PF01243"/>
    </source>
</evidence>
<dbReference type="Proteomes" id="UP000000310">
    <property type="component" value="Chromosome"/>
</dbReference>
<accession>F0SEM5</accession>
<dbReference type="RefSeq" id="WP_013632414.1">
    <property type="nucleotide sequence ID" value="NC_015177.1"/>
</dbReference>
<evidence type="ECO:0000313" key="15">
    <source>
        <dbReference type="Proteomes" id="UP000000310"/>
    </source>
</evidence>
<dbReference type="OrthoDB" id="9780392at2"/>
<dbReference type="GO" id="GO:0010181">
    <property type="term" value="F:FMN binding"/>
    <property type="evidence" value="ECO:0007669"/>
    <property type="project" value="UniProtKB-UniRule"/>
</dbReference>
<dbReference type="PANTHER" id="PTHR10851:SF0">
    <property type="entry name" value="PYRIDOXINE-5'-PHOSPHATE OXIDASE"/>
    <property type="match status" value="1"/>
</dbReference>
<comment type="catalytic activity">
    <reaction evidence="9">
        <text>pyridoxamine 5'-phosphate + O2 + H2O = pyridoxal 5'-phosphate + H2O2 + NH4(+)</text>
        <dbReference type="Rhea" id="RHEA:15817"/>
        <dbReference type="ChEBI" id="CHEBI:15377"/>
        <dbReference type="ChEBI" id="CHEBI:15379"/>
        <dbReference type="ChEBI" id="CHEBI:16240"/>
        <dbReference type="ChEBI" id="CHEBI:28938"/>
        <dbReference type="ChEBI" id="CHEBI:58451"/>
        <dbReference type="ChEBI" id="CHEBI:597326"/>
        <dbReference type="EC" id="1.4.3.5"/>
    </reaction>
</comment>
<keyword evidence="8 9" id="KW-0664">Pyridoxine biosynthesis</keyword>
<feature type="binding site" evidence="9 11">
    <location>
        <position position="87"/>
    </location>
    <ligand>
        <name>FMN</name>
        <dbReference type="ChEBI" id="CHEBI:58210"/>
    </ligand>
</feature>
<feature type="binding site" evidence="9 11">
    <location>
        <begin position="144"/>
        <end position="145"/>
    </location>
    <ligand>
        <name>FMN</name>
        <dbReference type="ChEBI" id="CHEBI:58210"/>
    </ligand>
</feature>
<evidence type="ECO:0000256" key="10">
    <source>
        <dbReference type="PIRSR" id="PIRSR000190-1"/>
    </source>
</evidence>
<dbReference type="AlphaFoldDB" id="F0SEM5"/>
<keyword evidence="6 9" id="KW-0288">FMN</keyword>
<dbReference type="Pfam" id="PF01243">
    <property type="entry name" value="PNPOx_N"/>
    <property type="match status" value="1"/>
</dbReference>
<dbReference type="EMBL" id="CP002545">
    <property type="protein sequence ID" value="ADY51915.1"/>
    <property type="molecule type" value="Genomic_DNA"/>
</dbReference>
<dbReference type="PIRSF" id="PIRSF000190">
    <property type="entry name" value="Pyd_amn-ph_oxd"/>
    <property type="match status" value="1"/>
</dbReference>
<sequence length="217" mass="25307">MDEQKINIRDLRQDYKSSSLSENDVKKNPIDQFAIWFNHAIEVQILEPNAMIIATVNENGFPSARVVLLKEFDENGFTFFTNYNSRKGHDIETNPKVSLLFFWVELERQIRIEGIAEKISQEASNDYFHSRPHGSQLGAHASPQSSVIPNRIFLENNLKALEDKYKEGEVPKPEHWGGYKIHPKSVEFWQGRSNRLHDRIRYTLNSDNIWKIERLAP</sequence>
<dbReference type="InterPro" id="IPR019740">
    <property type="entry name" value="Pyridox_Oxase_CS"/>
</dbReference>
<dbReference type="UniPathway" id="UPA01068">
    <property type="reaction ID" value="UER00304"/>
</dbReference>
<evidence type="ECO:0000256" key="4">
    <source>
        <dbReference type="ARBA" id="ARBA00011738"/>
    </source>
</evidence>
<comment type="pathway">
    <text evidence="2 9">Cofactor metabolism; pyridoxal 5'-phosphate salvage; pyridoxal 5'-phosphate from pyridoxine 5'-phosphate: step 1/1.</text>
</comment>
<dbReference type="HAMAP" id="MF_01629">
    <property type="entry name" value="PdxH"/>
    <property type="match status" value="1"/>
</dbReference>
<dbReference type="KEGG" id="psn:Pedsa_1348"/>
<dbReference type="GO" id="GO:0004733">
    <property type="term" value="F:pyridoxamine phosphate oxidase activity"/>
    <property type="evidence" value="ECO:0007669"/>
    <property type="project" value="UniProtKB-UniRule"/>
</dbReference>
<keyword evidence="7 9" id="KW-0560">Oxidoreductase</keyword>
<evidence type="ECO:0000256" key="7">
    <source>
        <dbReference type="ARBA" id="ARBA00023002"/>
    </source>
</evidence>
<dbReference type="HOGENOM" id="CLU_032263_2_2_10"/>
<feature type="binding site" evidence="9 10">
    <location>
        <begin position="195"/>
        <end position="197"/>
    </location>
    <ligand>
        <name>substrate</name>
    </ligand>
</feature>
<comment type="similarity">
    <text evidence="3 9">Belongs to the pyridoxamine 5'-phosphate oxidase family.</text>
</comment>
<evidence type="ECO:0000313" key="14">
    <source>
        <dbReference type="EMBL" id="ADY51915.1"/>
    </source>
</evidence>
<proteinExistence type="inferred from homology"/>
<feature type="binding site" evidence="9 11">
    <location>
        <position position="86"/>
    </location>
    <ligand>
        <name>FMN</name>
        <dbReference type="ChEBI" id="CHEBI:58210"/>
    </ligand>
</feature>
<comment type="catalytic activity">
    <reaction evidence="9">
        <text>pyridoxine 5'-phosphate + O2 = pyridoxal 5'-phosphate + H2O2</text>
        <dbReference type="Rhea" id="RHEA:15149"/>
        <dbReference type="ChEBI" id="CHEBI:15379"/>
        <dbReference type="ChEBI" id="CHEBI:16240"/>
        <dbReference type="ChEBI" id="CHEBI:58589"/>
        <dbReference type="ChEBI" id="CHEBI:597326"/>
        <dbReference type="EC" id="1.4.3.5"/>
    </reaction>
</comment>
<dbReference type="PROSITE" id="PS01064">
    <property type="entry name" value="PYRIDOX_OXIDASE"/>
    <property type="match status" value="1"/>
</dbReference>
<dbReference type="NCBIfam" id="NF004231">
    <property type="entry name" value="PRK05679.1"/>
    <property type="match status" value="1"/>
</dbReference>
<feature type="domain" description="Pyridoxamine 5'-phosphate oxidase N-terminal" evidence="12">
    <location>
        <begin position="39"/>
        <end position="160"/>
    </location>
</feature>
<comment type="pathway">
    <text evidence="1 9">Cofactor metabolism; pyridoxal 5'-phosphate salvage; pyridoxal 5'-phosphate from pyridoxamine 5'-phosphate: step 1/1.</text>
</comment>
<comment type="subunit">
    <text evidence="4 9">Homodimer.</text>
</comment>
<evidence type="ECO:0000256" key="9">
    <source>
        <dbReference type="HAMAP-Rule" id="MF_01629"/>
    </source>
</evidence>
<dbReference type="FunFam" id="2.30.110.10:FF:000005">
    <property type="entry name" value="NAD(P)H-hydrate epimerase"/>
    <property type="match status" value="1"/>
</dbReference>
<feature type="binding site" evidence="9 10">
    <location>
        <position position="135"/>
    </location>
    <ligand>
        <name>substrate</name>
    </ligand>
</feature>
<dbReference type="SUPFAM" id="SSF50475">
    <property type="entry name" value="FMN-binding split barrel"/>
    <property type="match status" value="1"/>
</dbReference>
<dbReference type="InterPro" id="IPR011576">
    <property type="entry name" value="Pyridox_Oxase_N"/>
</dbReference>
<evidence type="ECO:0000256" key="11">
    <source>
        <dbReference type="PIRSR" id="PIRSR000190-2"/>
    </source>
</evidence>
<dbReference type="InterPro" id="IPR000659">
    <property type="entry name" value="Pyridox_Oxase"/>
</dbReference>
<dbReference type="STRING" id="762903.Pedsa_1348"/>
<dbReference type="EC" id="1.4.3.5" evidence="9"/>
<feature type="binding site" evidence="9 11">
    <location>
        <position position="199"/>
    </location>
    <ligand>
        <name>FMN</name>
        <dbReference type="ChEBI" id="CHEBI:58210"/>
    </ligand>
</feature>
<dbReference type="Gene3D" id="2.30.110.10">
    <property type="entry name" value="Electron Transport, Fmn-binding Protein, Chain A"/>
    <property type="match status" value="1"/>
</dbReference>
<name>F0SEM5_PSESL</name>
<evidence type="ECO:0000256" key="2">
    <source>
        <dbReference type="ARBA" id="ARBA00005037"/>
    </source>
</evidence>
<feature type="binding site" evidence="9 11">
    <location>
        <begin position="80"/>
        <end position="81"/>
    </location>
    <ligand>
        <name>FMN</name>
        <dbReference type="ChEBI" id="CHEBI:58210"/>
    </ligand>
</feature>
<evidence type="ECO:0000256" key="1">
    <source>
        <dbReference type="ARBA" id="ARBA00004738"/>
    </source>
</evidence>
<dbReference type="GO" id="GO:0008615">
    <property type="term" value="P:pyridoxine biosynthetic process"/>
    <property type="evidence" value="ECO:0007669"/>
    <property type="project" value="UniProtKB-UniRule"/>
</dbReference>
<dbReference type="InterPro" id="IPR012349">
    <property type="entry name" value="Split_barrel_FMN-bd"/>
</dbReference>
<gene>
    <name evidence="9" type="primary">pdxH</name>
    <name evidence="14" type="ordered locus">Pedsa_1348</name>
</gene>
<dbReference type="PANTHER" id="PTHR10851">
    <property type="entry name" value="PYRIDOXINE-5-PHOSPHATE OXIDASE"/>
    <property type="match status" value="1"/>
</dbReference>
<dbReference type="InterPro" id="IPR019576">
    <property type="entry name" value="Pyridoxamine_oxidase_dimer_C"/>
</dbReference>
<feature type="binding site" evidence="9 11">
    <location>
        <begin position="65"/>
        <end position="70"/>
    </location>
    <ligand>
        <name>FMN</name>
        <dbReference type="ChEBI" id="CHEBI:58210"/>
    </ligand>
</feature>